<dbReference type="Proteomes" id="UP000430146">
    <property type="component" value="Unassembled WGS sequence"/>
</dbReference>
<dbReference type="EMBL" id="CACSIP010000055">
    <property type="protein sequence ID" value="CAA0134543.1"/>
    <property type="molecule type" value="Genomic_DNA"/>
</dbReference>
<keyword evidence="2" id="KW-1185">Reference proteome</keyword>
<organism evidence="1 2">
    <name type="scientific">Mycolicibacterium vanbaalenii</name>
    <name type="common">Mycobacterium vanbaalenii</name>
    <dbReference type="NCBI Taxonomy" id="110539"/>
    <lineage>
        <taxon>Bacteria</taxon>
        <taxon>Bacillati</taxon>
        <taxon>Actinomycetota</taxon>
        <taxon>Actinomycetes</taxon>
        <taxon>Mycobacteriales</taxon>
        <taxon>Mycobacteriaceae</taxon>
        <taxon>Mycolicibacterium</taxon>
    </lineage>
</organism>
<gene>
    <name evidence="1" type="ORF">AELLOGFF_06376</name>
</gene>
<protein>
    <submittedName>
        <fullName evidence="1">Uncharacterized protein</fullName>
    </submittedName>
</protein>
<reference evidence="1 2" key="1">
    <citation type="submission" date="2019-11" db="EMBL/GenBank/DDBJ databases">
        <authorList>
            <person name="Holert J."/>
        </authorList>
    </citation>
    <scope>NUCLEOTIDE SEQUENCE [LARGE SCALE GENOMIC DNA]</scope>
    <source>
        <strain evidence="1">BC8_1</strain>
    </source>
</reference>
<accession>A0A5S9R9L3</accession>
<evidence type="ECO:0000313" key="2">
    <source>
        <dbReference type="Proteomes" id="UP000430146"/>
    </source>
</evidence>
<name>A0A5S9R9L3_MYCVN</name>
<evidence type="ECO:0000313" key="1">
    <source>
        <dbReference type="EMBL" id="CAA0134543.1"/>
    </source>
</evidence>
<proteinExistence type="predicted"/>
<dbReference type="RefSeq" id="WP_234897742.1">
    <property type="nucleotide sequence ID" value="NZ_CACSIP010000055.1"/>
</dbReference>
<sequence>MTAPDCLDPAIDVVNTVMDAMRAAFRADSDCPPVGGGIDVVRMFAGDGALPAWDPQLAQEAMFLWVRVDRRYRSRTPDFPAAFVGDGPCDNADAFAVLAVEVGVARCTSMDSECNWPLLAEEAQISLDDSWRLERVMRAVRCLRSKERAVATDTVAPVGPEGPEGGVVAWTGMAYVQI</sequence>
<dbReference type="AlphaFoldDB" id="A0A5S9R9L3"/>